<dbReference type="EMBL" id="JAGPXC010000001">
    <property type="protein sequence ID" value="KAH6660471.1"/>
    <property type="molecule type" value="Genomic_DNA"/>
</dbReference>
<evidence type="ECO:0000256" key="1">
    <source>
        <dbReference type="SAM" id="MobiDB-lite"/>
    </source>
</evidence>
<evidence type="ECO:0000313" key="4">
    <source>
        <dbReference type="Proteomes" id="UP000758603"/>
    </source>
</evidence>
<gene>
    <name evidence="3" type="ORF">BKA67DRAFT_52899</name>
</gene>
<dbReference type="GeneID" id="70127893"/>
<protein>
    <recommendedName>
        <fullName evidence="2">SUN domain-containing protein</fullName>
    </recommendedName>
</protein>
<reference evidence="3" key="1">
    <citation type="journal article" date="2021" name="Nat. Commun.">
        <title>Genetic determinants of endophytism in the Arabidopsis root mycobiome.</title>
        <authorList>
            <person name="Mesny F."/>
            <person name="Miyauchi S."/>
            <person name="Thiergart T."/>
            <person name="Pickel B."/>
            <person name="Atanasova L."/>
            <person name="Karlsson M."/>
            <person name="Huettel B."/>
            <person name="Barry K.W."/>
            <person name="Haridas S."/>
            <person name="Chen C."/>
            <person name="Bauer D."/>
            <person name="Andreopoulos W."/>
            <person name="Pangilinan J."/>
            <person name="LaButti K."/>
            <person name="Riley R."/>
            <person name="Lipzen A."/>
            <person name="Clum A."/>
            <person name="Drula E."/>
            <person name="Henrissat B."/>
            <person name="Kohler A."/>
            <person name="Grigoriev I.V."/>
            <person name="Martin F.M."/>
            <person name="Hacquard S."/>
        </authorList>
    </citation>
    <scope>NUCLEOTIDE SEQUENCE</scope>
    <source>
        <strain evidence="3">MPI-SDFR-AT-0073</strain>
    </source>
</reference>
<feature type="domain" description="SUN" evidence="2">
    <location>
        <begin position="868"/>
        <end position="1063"/>
    </location>
</feature>
<dbReference type="Gene3D" id="2.60.120.260">
    <property type="entry name" value="Galactose-binding domain-like"/>
    <property type="match status" value="1"/>
</dbReference>
<evidence type="ECO:0000259" key="2">
    <source>
        <dbReference type="PROSITE" id="PS51469"/>
    </source>
</evidence>
<dbReference type="Proteomes" id="UP000758603">
    <property type="component" value="Unassembled WGS sequence"/>
</dbReference>
<feature type="compositionally biased region" description="Pro residues" evidence="1">
    <location>
        <begin position="364"/>
        <end position="386"/>
    </location>
</feature>
<comment type="caution">
    <text evidence="3">The sequence shown here is derived from an EMBL/GenBank/DDBJ whole genome shotgun (WGS) entry which is preliminary data.</text>
</comment>
<evidence type="ECO:0000313" key="3">
    <source>
        <dbReference type="EMBL" id="KAH6660471.1"/>
    </source>
</evidence>
<dbReference type="PROSITE" id="PS51469">
    <property type="entry name" value="SUN"/>
    <property type="match status" value="1"/>
</dbReference>
<keyword evidence="4" id="KW-1185">Reference proteome</keyword>
<feature type="compositionally biased region" description="Polar residues" evidence="1">
    <location>
        <begin position="282"/>
        <end position="298"/>
    </location>
</feature>
<feature type="region of interest" description="Disordered" evidence="1">
    <location>
        <begin position="149"/>
        <end position="438"/>
    </location>
</feature>
<name>A0A9P8UYR1_9PEZI</name>
<dbReference type="InterPro" id="IPR012919">
    <property type="entry name" value="SUN_dom"/>
</dbReference>
<feature type="compositionally biased region" description="Pro residues" evidence="1">
    <location>
        <begin position="241"/>
        <end position="263"/>
    </location>
</feature>
<sequence length="1069" mass="118166">MAPTNRRSTQVNHQDGGGAPLPSAQQDLYGENDVLMSSKEHTVALENDNNRKNKELYNQIFSLSRGQERVPQSQPKGNPIRQAFTNIRMPASNHRKDAHGQLQGKRSITAIPVGTPRRPIGLGNPQAFGRYNDDSDPWNLRDEVGNRNLYPTGLHDPYQTPYNGKGRGKGHPSEAPNSLASKWGMASGRPSPVPLSTRSFIHEDQLYNTADIQSPLIHPPPPRQKEPKRAQPNQRPRDSGQPPPPPESKSPPPPPETDYPLLPPEAVEYPSLPPQPKVIENLSPQSSQSEHIRSPQSSHSKKVRSTPSRSPSPQRTPPPAQKPLPRRSSTSPPPNRSPSPVTSPSTPRNGRRRPLIPTLSPKFPLQPPVQPTTQPPVLPSAQPPVNKPVEVFAADPPDKDGNDSGLSPRSLKNIRNRMLPIKPHTEQVSKPFTGKDDLNDEQKLDAERLRERMRLEEGPIGRAPEWQKPQHPNYPGVGQGTGAVTPVPELNPGNQSQSDIGSTTPTQTEIPNNGGVRLNSPPIVHDIPRVPAPPVASSLKSRLSALVWELRRTWVRNPTKNSRVWILIATIMMLLLAVALQPQHGGQSFGHILPGGTSFSGIFRKFQPSFGGACCDDVFRRLDLIDIDLSNIHRDIDALRHGVKAPQDGRLLFWVNQNKDGKLVIPHEYYEAIKQQILKDKQLLRGVSNETWAPVINRLVTDGYLKNKPHGRSHLGYEDITTADLHAGFDEWLRRNDAAIVKALRGALDSVTGLSEMQLKDLLAKHNVDLTNGKVITRKEFEELYRKEITGGYTGNLRELADQIDVFKKNLEENPPQGLAKGDVEKVVQAAVRKYADALKVEAAAKAGSDSVLKQLSNQLNYFSVGAGAVVDPHNTSPRWTPLKPISGSKRWYDKDGYKPQPPVSALMSWEEDGQCFCAGPSFSGHGVGTANLSVMISRDIVPQFVVLEHILPGATLDAGARPRDVEIWAAYEDYDLRKTVGAWSQALWPATAGEKQLDEGYVKIGDFTYEDHKVGDGAQLYKLSSDLLDINAATSRFVVRALNNYGADHTCFYRIRLYGDQRDRDIGN</sequence>
<organism evidence="3 4">
    <name type="scientific">Truncatella angustata</name>
    <dbReference type="NCBI Taxonomy" id="152316"/>
    <lineage>
        <taxon>Eukaryota</taxon>
        <taxon>Fungi</taxon>
        <taxon>Dikarya</taxon>
        <taxon>Ascomycota</taxon>
        <taxon>Pezizomycotina</taxon>
        <taxon>Sordariomycetes</taxon>
        <taxon>Xylariomycetidae</taxon>
        <taxon>Amphisphaeriales</taxon>
        <taxon>Sporocadaceae</taxon>
        <taxon>Truncatella</taxon>
    </lineage>
</organism>
<dbReference type="OrthoDB" id="342281at2759"/>
<feature type="compositionally biased region" description="Basic and acidic residues" evidence="1">
    <location>
        <begin position="423"/>
        <end position="438"/>
    </location>
</feature>
<dbReference type="RefSeq" id="XP_045964602.1">
    <property type="nucleotide sequence ID" value="XM_046099001.1"/>
</dbReference>
<feature type="region of interest" description="Disordered" evidence="1">
    <location>
        <begin position="462"/>
        <end position="514"/>
    </location>
</feature>
<feature type="compositionally biased region" description="Polar residues" evidence="1">
    <location>
        <begin position="492"/>
        <end position="511"/>
    </location>
</feature>
<feature type="region of interest" description="Disordered" evidence="1">
    <location>
        <begin position="1"/>
        <end position="32"/>
    </location>
</feature>
<dbReference type="Pfam" id="PF07738">
    <property type="entry name" value="Sad1_UNC"/>
    <property type="match status" value="1"/>
</dbReference>
<accession>A0A9P8UYR1</accession>
<feature type="compositionally biased region" description="Polar residues" evidence="1">
    <location>
        <begin position="1"/>
        <end position="13"/>
    </location>
</feature>
<feature type="compositionally biased region" description="Low complexity" evidence="1">
    <location>
        <begin position="338"/>
        <end position="348"/>
    </location>
</feature>
<proteinExistence type="predicted"/>
<dbReference type="AlphaFoldDB" id="A0A9P8UYR1"/>